<name>A0AAD5D248_AMBAR</name>
<keyword evidence="4" id="KW-0745">Spermidine biosynthesis</keyword>
<dbReference type="PANTHER" id="PTHR11570">
    <property type="entry name" value="S-ADENOSYLMETHIONINE DECARBOXYLASE"/>
    <property type="match status" value="1"/>
</dbReference>
<keyword evidence="7" id="KW-1185">Reference proteome</keyword>
<sequence length="200" mass="22228">MTFVVSTIGFEVFEKRLESLEAKACAQVFPHRSFTEEVMVLDSHFGKLGSGSNAYVTGGANKDQKWHVYSASAESADPVTPTARVYTMEMYRFSYASFETAGYNFKSMDLTSLVERVLACFQSNEFSVALYVNGNEPKDLGLDDDNLNVKGYSVEETKFEDLGEGCGSMAYYGFVRGGGCCRSPRSTLHTCWSETENEEE</sequence>
<accession>A0AAD5D248</accession>
<reference evidence="6" key="1">
    <citation type="submission" date="2022-06" db="EMBL/GenBank/DDBJ databases">
        <title>Uncovering the hologenomic basis of an extraordinary plant invasion.</title>
        <authorList>
            <person name="Bieker V.C."/>
            <person name="Martin M.D."/>
            <person name="Gilbert T."/>
            <person name="Hodgins K."/>
            <person name="Battlay P."/>
            <person name="Petersen B."/>
            <person name="Wilson J."/>
        </authorList>
    </citation>
    <scope>NUCLEOTIDE SEQUENCE</scope>
    <source>
        <strain evidence="6">AA19_3_7</strain>
        <tissue evidence="6">Leaf</tissue>
    </source>
</reference>
<evidence type="ECO:0000256" key="5">
    <source>
        <dbReference type="ARBA" id="ARBA00023115"/>
    </source>
</evidence>
<evidence type="ECO:0000256" key="4">
    <source>
        <dbReference type="ARBA" id="ARBA00023066"/>
    </source>
</evidence>
<organism evidence="6 7">
    <name type="scientific">Ambrosia artemisiifolia</name>
    <name type="common">Common ragweed</name>
    <dbReference type="NCBI Taxonomy" id="4212"/>
    <lineage>
        <taxon>Eukaryota</taxon>
        <taxon>Viridiplantae</taxon>
        <taxon>Streptophyta</taxon>
        <taxon>Embryophyta</taxon>
        <taxon>Tracheophyta</taxon>
        <taxon>Spermatophyta</taxon>
        <taxon>Magnoliopsida</taxon>
        <taxon>eudicotyledons</taxon>
        <taxon>Gunneridae</taxon>
        <taxon>Pentapetalae</taxon>
        <taxon>asterids</taxon>
        <taxon>campanulids</taxon>
        <taxon>Asterales</taxon>
        <taxon>Asteraceae</taxon>
        <taxon>Asteroideae</taxon>
        <taxon>Heliantheae alliance</taxon>
        <taxon>Heliantheae</taxon>
        <taxon>Ambrosia</taxon>
    </lineage>
</organism>
<comment type="caution">
    <text evidence="6">The sequence shown here is derived from an EMBL/GenBank/DDBJ whole genome shotgun (WGS) entry which is preliminary data.</text>
</comment>
<protein>
    <submittedName>
        <fullName evidence="6">Uncharacterized protein</fullName>
    </submittedName>
</protein>
<evidence type="ECO:0000256" key="2">
    <source>
        <dbReference type="ARBA" id="ARBA00008466"/>
    </source>
</evidence>
<dbReference type="InterPro" id="IPR016067">
    <property type="entry name" value="S-AdoMet_deCO2ase_core"/>
</dbReference>
<comment type="similarity">
    <text evidence="2">Belongs to the eukaryotic AdoMetDC family.</text>
</comment>
<evidence type="ECO:0000256" key="3">
    <source>
        <dbReference type="ARBA" id="ARBA00022813"/>
    </source>
</evidence>
<evidence type="ECO:0000256" key="1">
    <source>
        <dbReference type="ARBA" id="ARBA00004911"/>
    </source>
</evidence>
<dbReference type="InterPro" id="IPR048283">
    <property type="entry name" value="AdoMetDC-like"/>
</dbReference>
<dbReference type="GO" id="GO:0006597">
    <property type="term" value="P:spermine biosynthetic process"/>
    <property type="evidence" value="ECO:0007669"/>
    <property type="project" value="TreeGrafter"/>
</dbReference>
<dbReference type="SUPFAM" id="SSF56276">
    <property type="entry name" value="S-adenosylmethionine decarboxylase"/>
    <property type="match status" value="1"/>
</dbReference>
<dbReference type="GO" id="GO:0005829">
    <property type="term" value="C:cytosol"/>
    <property type="evidence" value="ECO:0007669"/>
    <property type="project" value="TreeGrafter"/>
</dbReference>
<dbReference type="GO" id="GO:0004014">
    <property type="term" value="F:adenosylmethionine decarboxylase activity"/>
    <property type="evidence" value="ECO:0007669"/>
    <property type="project" value="InterPro"/>
</dbReference>
<keyword evidence="5" id="KW-0620">Polyamine biosynthesis</keyword>
<evidence type="ECO:0000313" key="7">
    <source>
        <dbReference type="Proteomes" id="UP001206925"/>
    </source>
</evidence>
<keyword evidence="3" id="KW-0068">Autocatalytic cleavage</keyword>
<dbReference type="Pfam" id="PF01536">
    <property type="entry name" value="SAM_decarbox"/>
    <property type="match status" value="2"/>
</dbReference>
<gene>
    <name evidence="6" type="ORF">M8C21_022484</name>
</gene>
<dbReference type="GO" id="GO:0008295">
    <property type="term" value="P:spermidine biosynthetic process"/>
    <property type="evidence" value="ECO:0007669"/>
    <property type="project" value="UniProtKB-KW"/>
</dbReference>
<dbReference type="Gene3D" id="3.60.90.10">
    <property type="entry name" value="S-adenosylmethionine decarboxylase"/>
    <property type="match status" value="2"/>
</dbReference>
<dbReference type="Proteomes" id="UP001206925">
    <property type="component" value="Unassembled WGS sequence"/>
</dbReference>
<proteinExistence type="inferred from homology"/>
<dbReference type="EMBL" id="JAMZMK010006121">
    <property type="protein sequence ID" value="KAI7750575.1"/>
    <property type="molecule type" value="Genomic_DNA"/>
</dbReference>
<comment type="pathway">
    <text evidence="1">Amine and polyamine biosynthesis; S-adenosylmethioninamine biosynthesis; S-adenosylmethioninamine from S-adenosyl-L-methionine: step 1/1.</text>
</comment>
<dbReference type="AlphaFoldDB" id="A0AAD5D248"/>
<evidence type="ECO:0000313" key="6">
    <source>
        <dbReference type="EMBL" id="KAI7750575.1"/>
    </source>
</evidence>
<dbReference type="PANTHER" id="PTHR11570:SF15">
    <property type="entry name" value="S-ADENOSYLMETHIONINE DECARBOXYLASE PROENZYME 3"/>
    <property type="match status" value="1"/>
</dbReference>